<dbReference type="PANTHER" id="PTHR43861">
    <property type="entry name" value="TRANS-ACONITATE 2-METHYLTRANSFERASE-RELATED"/>
    <property type="match status" value="1"/>
</dbReference>
<keyword evidence="4" id="KW-1185">Reference proteome</keyword>
<dbReference type="PIRSF" id="PIRSF005215">
    <property type="entry name" value="TehB"/>
    <property type="match status" value="1"/>
</dbReference>
<proteinExistence type="predicted"/>
<dbReference type="NCBIfam" id="TIGR00477">
    <property type="entry name" value="tehB"/>
    <property type="match status" value="1"/>
</dbReference>
<comment type="caution">
    <text evidence="3">The sequence shown here is derived from an EMBL/GenBank/DDBJ whole genome shotgun (WGS) entry which is preliminary data.</text>
</comment>
<dbReference type="CDD" id="cd02440">
    <property type="entry name" value="AdoMet_MTases"/>
    <property type="match status" value="1"/>
</dbReference>
<organism evidence="3 4">
    <name type="scientific">Leptolyngbya cf. ectocarpi LEGE 11479</name>
    <dbReference type="NCBI Taxonomy" id="1828722"/>
    <lineage>
        <taxon>Bacteria</taxon>
        <taxon>Bacillati</taxon>
        <taxon>Cyanobacteriota</taxon>
        <taxon>Cyanophyceae</taxon>
        <taxon>Leptolyngbyales</taxon>
        <taxon>Leptolyngbyaceae</taxon>
        <taxon>Leptolyngbya group</taxon>
        <taxon>Leptolyngbya</taxon>
    </lineage>
</organism>
<accession>A0A928X1S0</accession>
<dbReference type="EMBL" id="JADEXP010000062">
    <property type="protein sequence ID" value="MBE9066857.1"/>
    <property type="molecule type" value="Genomic_DNA"/>
</dbReference>
<evidence type="ECO:0000313" key="4">
    <source>
        <dbReference type="Proteomes" id="UP000615026"/>
    </source>
</evidence>
<dbReference type="InterPro" id="IPR015392">
    <property type="entry name" value="TehB/YeaR-like_dom"/>
</dbReference>
<dbReference type="Gene3D" id="2.60.120.10">
    <property type="entry name" value="Jelly Rolls"/>
    <property type="match status" value="1"/>
</dbReference>
<dbReference type="Pfam" id="PF09313">
    <property type="entry name" value="TehB-like"/>
    <property type="match status" value="1"/>
</dbReference>
<dbReference type="SUPFAM" id="SSF53335">
    <property type="entry name" value="S-adenosyl-L-methionine-dependent methyltransferases"/>
    <property type="match status" value="1"/>
</dbReference>
<dbReference type="InterPro" id="IPR014710">
    <property type="entry name" value="RmlC-like_jellyroll"/>
</dbReference>
<dbReference type="Gene3D" id="3.40.50.150">
    <property type="entry name" value="Vaccinia Virus protein VP39"/>
    <property type="match status" value="1"/>
</dbReference>
<dbReference type="RefSeq" id="WP_193992835.1">
    <property type="nucleotide sequence ID" value="NZ_JADEXP010000062.1"/>
</dbReference>
<sequence length="295" mass="33278">MSPLTDTLVKYKTLSPWTETTLPETFRTKHNTKPGTWAKITVQTGRLQYDALNAAGDILSTDIITSEHSDFFVEPGAWHKVTPLESLSCFVEFYCRLEDYYQKKYQFAAPHNDVRGLLQGLLSGNKKLNVLDLGCGKGRNATYLHAHGHRVTALDKNASSIHHLQTVIQQENVGNTFQAQVYDIETAALSDDYDLIISTVVFQFLKAEALPRVIENMQAKTKPHGYNFIIAPVSSLEFPCPIDFPSTFAPQALLNYYSHWQICQYQEQLGTFHRKDSSGKPIESMFATLLAQKRA</sequence>
<evidence type="ECO:0000259" key="2">
    <source>
        <dbReference type="Pfam" id="PF09313"/>
    </source>
</evidence>
<evidence type="ECO:0000259" key="1">
    <source>
        <dbReference type="Pfam" id="PF03848"/>
    </source>
</evidence>
<name>A0A928X1S0_LEPEC</name>
<protein>
    <submittedName>
        <fullName evidence="3">SAM-dependent methyltransferase TehB</fullName>
    </submittedName>
</protein>
<dbReference type="GO" id="GO:0046690">
    <property type="term" value="P:response to tellurium ion"/>
    <property type="evidence" value="ECO:0007669"/>
    <property type="project" value="InterPro"/>
</dbReference>
<reference evidence="3" key="1">
    <citation type="submission" date="2020-10" db="EMBL/GenBank/DDBJ databases">
        <authorList>
            <person name="Castelo-Branco R."/>
            <person name="Eusebio N."/>
            <person name="Adriana R."/>
            <person name="Vieira A."/>
            <person name="Brugerolle De Fraissinette N."/>
            <person name="Rezende De Castro R."/>
            <person name="Schneider M.P."/>
            <person name="Vasconcelos V."/>
            <person name="Leao P.N."/>
        </authorList>
    </citation>
    <scope>NUCLEOTIDE SEQUENCE</scope>
    <source>
        <strain evidence="3">LEGE 11479</strain>
    </source>
</reference>
<gene>
    <name evidence="3" type="primary">tehB</name>
    <name evidence="3" type="ORF">IQ260_09345</name>
</gene>
<feature type="domain" description="TehB/YeaR-like" evidence="2">
    <location>
        <begin position="12"/>
        <end position="91"/>
    </location>
</feature>
<feature type="domain" description="Tellurite resistance methyltransferase TehB-like" evidence="1">
    <location>
        <begin position="93"/>
        <end position="290"/>
    </location>
</feature>
<dbReference type="InterPro" id="IPR004537">
    <property type="entry name" value="Tellurite-R_MeTrfase_TehB"/>
</dbReference>
<dbReference type="GO" id="GO:0005737">
    <property type="term" value="C:cytoplasm"/>
    <property type="evidence" value="ECO:0007669"/>
    <property type="project" value="InterPro"/>
</dbReference>
<dbReference type="InterPro" id="IPR014431">
    <property type="entry name" value="Tellurite-R_TehB-2"/>
</dbReference>
<dbReference type="AlphaFoldDB" id="A0A928X1S0"/>
<dbReference type="NCBIfam" id="NF008992">
    <property type="entry name" value="PRK12335.1"/>
    <property type="match status" value="1"/>
</dbReference>
<dbReference type="Pfam" id="PF03848">
    <property type="entry name" value="TehB"/>
    <property type="match status" value="1"/>
</dbReference>
<keyword evidence="3" id="KW-0489">Methyltransferase</keyword>
<keyword evidence="3" id="KW-0808">Transferase</keyword>
<dbReference type="InterPro" id="IPR029063">
    <property type="entry name" value="SAM-dependent_MTases_sf"/>
</dbReference>
<dbReference type="Proteomes" id="UP000615026">
    <property type="component" value="Unassembled WGS sequence"/>
</dbReference>
<dbReference type="InterPro" id="IPR015985">
    <property type="entry name" value="TehB-like_dom"/>
</dbReference>
<dbReference type="GO" id="GO:0008757">
    <property type="term" value="F:S-adenosylmethionine-dependent methyltransferase activity"/>
    <property type="evidence" value="ECO:0007669"/>
    <property type="project" value="InterPro"/>
</dbReference>
<evidence type="ECO:0000313" key="3">
    <source>
        <dbReference type="EMBL" id="MBE9066857.1"/>
    </source>
</evidence>
<dbReference type="GO" id="GO:0032259">
    <property type="term" value="P:methylation"/>
    <property type="evidence" value="ECO:0007669"/>
    <property type="project" value="UniProtKB-KW"/>
</dbReference>
<dbReference type="SUPFAM" id="SSF51197">
    <property type="entry name" value="Clavaminate synthase-like"/>
    <property type="match status" value="1"/>
</dbReference>